<dbReference type="CDD" id="cd00830">
    <property type="entry name" value="KAS_III"/>
    <property type="match status" value="1"/>
</dbReference>
<evidence type="ECO:0000256" key="3">
    <source>
        <dbReference type="ARBA" id="ARBA00022490"/>
    </source>
</evidence>
<evidence type="ECO:0000256" key="4">
    <source>
        <dbReference type="ARBA" id="ARBA00022516"/>
    </source>
</evidence>
<evidence type="ECO:0000313" key="13">
    <source>
        <dbReference type="Proteomes" id="UP000663908"/>
    </source>
</evidence>
<dbReference type="PANTHER" id="PTHR34069:SF2">
    <property type="entry name" value="BETA-KETOACYL-[ACYL-CARRIER-PROTEIN] SYNTHASE III"/>
    <property type="match status" value="1"/>
</dbReference>
<evidence type="ECO:0000256" key="6">
    <source>
        <dbReference type="ARBA" id="ARBA00022832"/>
    </source>
</evidence>
<accession>A0ABX7TJ81</accession>
<sequence length="359" mass="37103">MASSLARSRPPHGQEPAINGIGILGTGSYLPAETVPNRVVAEWAGVTEEWILRKTGIRERRYAARHEATSDLAAQAAEAALRAAGVSAADLSWVVLATSTPDHPQPATACLVQDRIGAVSAAAFDINSVCSGFVFALVAAARLLAEPDGGAPGHALVIGADVYSRIIDRTDRRTAVLFGDGAGAAVLGPVRADRGMLGSHLVSRGAQHGLIHVEAGGSRLPASEKTVVSGQHHFRMDGRAVRDLVARELPESVRELLARSGITPDQVDHFIPHQANGVLLGEILPTLGLRRARVHLHVADHGNTSAGSIPLALDTAHRSGALGDGDLVVLSGFGGGMSIGSVALRWDASAAASSGKDTA</sequence>
<evidence type="ECO:0000259" key="11">
    <source>
        <dbReference type="Pfam" id="PF08545"/>
    </source>
</evidence>
<evidence type="ECO:0000259" key="10">
    <source>
        <dbReference type="Pfam" id="PF08541"/>
    </source>
</evidence>
<evidence type="ECO:0000256" key="1">
    <source>
        <dbReference type="ARBA" id="ARBA00005189"/>
    </source>
</evidence>
<evidence type="ECO:0000256" key="8">
    <source>
        <dbReference type="ARBA" id="ARBA00023160"/>
    </source>
</evidence>
<dbReference type="EC" id="2.3.1.194" evidence="12"/>
<reference evidence="12 13" key="1">
    <citation type="submission" date="2021-03" db="EMBL/GenBank/DDBJ databases">
        <title>Complete genome sequence of Streptomyces cyanogenus S136, producer of anticancer angucycline landomycin A.</title>
        <authorList>
            <person name="Hrab P."/>
            <person name="Ruckert C."/>
            <person name="Busche T."/>
            <person name="Ostash I."/>
            <person name="Kalinowski J."/>
            <person name="Fedorenko V."/>
            <person name="Yushchuk O."/>
            <person name="Ostash B."/>
        </authorList>
    </citation>
    <scope>NUCLEOTIDE SEQUENCE [LARGE SCALE GENOMIC DNA]</scope>
    <source>
        <strain evidence="12 13">S136</strain>
    </source>
</reference>
<dbReference type="Proteomes" id="UP000663908">
    <property type="component" value="Chromosome"/>
</dbReference>
<dbReference type="RefSeq" id="WP_208036466.1">
    <property type="nucleotide sequence ID" value="NZ_CP071839.1"/>
</dbReference>
<keyword evidence="7" id="KW-0443">Lipid metabolism</keyword>
<gene>
    <name evidence="12" type="primary">nphT7</name>
    <name evidence="12" type="ORF">S1361_04940</name>
</gene>
<keyword evidence="5 12" id="KW-0808">Transferase</keyword>
<dbReference type="InterPro" id="IPR013751">
    <property type="entry name" value="ACP_syn_III_N"/>
</dbReference>
<evidence type="ECO:0000256" key="2">
    <source>
        <dbReference type="ARBA" id="ARBA00008642"/>
    </source>
</evidence>
<dbReference type="SUPFAM" id="SSF53901">
    <property type="entry name" value="Thiolase-like"/>
    <property type="match status" value="1"/>
</dbReference>
<dbReference type="GO" id="GO:0016746">
    <property type="term" value="F:acyltransferase activity"/>
    <property type="evidence" value="ECO:0007669"/>
    <property type="project" value="UniProtKB-KW"/>
</dbReference>
<comment type="similarity">
    <text evidence="2">Belongs to the thiolase-like superfamily. FabH family.</text>
</comment>
<dbReference type="Gene3D" id="3.40.47.10">
    <property type="match status" value="1"/>
</dbReference>
<comment type="pathway">
    <text evidence="1">Lipid metabolism.</text>
</comment>
<dbReference type="Pfam" id="PF08541">
    <property type="entry name" value="ACP_syn_III_C"/>
    <property type="match status" value="1"/>
</dbReference>
<dbReference type="InterPro" id="IPR004655">
    <property type="entry name" value="FabH"/>
</dbReference>
<keyword evidence="13" id="KW-1185">Reference proteome</keyword>
<keyword evidence="4" id="KW-0444">Lipid biosynthesis</keyword>
<dbReference type="EMBL" id="CP071839">
    <property type="protein sequence ID" value="QTD96684.1"/>
    <property type="molecule type" value="Genomic_DNA"/>
</dbReference>
<dbReference type="Pfam" id="PF08545">
    <property type="entry name" value="ACP_syn_III"/>
    <property type="match status" value="1"/>
</dbReference>
<evidence type="ECO:0000313" key="12">
    <source>
        <dbReference type="EMBL" id="QTD96684.1"/>
    </source>
</evidence>
<dbReference type="NCBIfam" id="NF006829">
    <property type="entry name" value="PRK09352.1"/>
    <property type="match status" value="1"/>
</dbReference>
<evidence type="ECO:0000256" key="9">
    <source>
        <dbReference type="ARBA" id="ARBA00023315"/>
    </source>
</evidence>
<keyword evidence="9 12" id="KW-0012">Acyltransferase</keyword>
<organism evidence="12 13">
    <name type="scientific">Streptomyces cyanogenus</name>
    <dbReference type="NCBI Taxonomy" id="80860"/>
    <lineage>
        <taxon>Bacteria</taxon>
        <taxon>Bacillati</taxon>
        <taxon>Actinomycetota</taxon>
        <taxon>Actinomycetes</taxon>
        <taxon>Kitasatosporales</taxon>
        <taxon>Streptomycetaceae</taxon>
        <taxon>Streptomyces</taxon>
    </lineage>
</organism>
<feature type="domain" description="Beta-ketoacyl-[acyl-carrier-protein] synthase III N-terminal" evidence="11">
    <location>
        <begin position="124"/>
        <end position="205"/>
    </location>
</feature>
<keyword evidence="8" id="KW-0275">Fatty acid biosynthesis</keyword>
<name>A0ABX7TJ81_STRCY</name>
<keyword evidence="6" id="KW-0276">Fatty acid metabolism</keyword>
<dbReference type="PANTHER" id="PTHR34069">
    <property type="entry name" value="3-OXOACYL-[ACYL-CARRIER-PROTEIN] SYNTHASE 3"/>
    <property type="match status" value="1"/>
</dbReference>
<feature type="domain" description="Beta-ketoacyl-[acyl-carrier-protein] synthase III C-terminal" evidence="10">
    <location>
        <begin position="257"/>
        <end position="346"/>
    </location>
</feature>
<proteinExistence type="inferred from homology"/>
<evidence type="ECO:0000256" key="5">
    <source>
        <dbReference type="ARBA" id="ARBA00022679"/>
    </source>
</evidence>
<dbReference type="NCBIfam" id="TIGR00747">
    <property type="entry name" value="fabH"/>
    <property type="match status" value="1"/>
</dbReference>
<protein>
    <submittedName>
        <fullName evidence="12">Acetoacetyl CoA synthase NphT7</fullName>
        <ecNumber evidence="12">2.3.1.194</ecNumber>
    </submittedName>
</protein>
<dbReference type="InterPro" id="IPR016039">
    <property type="entry name" value="Thiolase-like"/>
</dbReference>
<evidence type="ECO:0000256" key="7">
    <source>
        <dbReference type="ARBA" id="ARBA00023098"/>
    </source>
</evidence>
<keyword evidence="3" id="KW-0963">Cytoplasm</keyword>
<dbReference type="InterPro" id="IPR013747">
    <property type="entry name" value="ACP_syn_III_C"/>
</dbReference>